<dbReference type="PANTHER" id="PTHR42718:SF46">
    <property type="entry name" value="BLR6921 PROTEIN"/>
    <property type="match status" value="1"/>
</dbReference>
<feature type="domain" description="Major facilitator superfamily (MFS) profile" evidence="8">
    <location>
        <begin position="14"/>
        <end position="454"/>
    </location>
</feature>
<dbReference type="Pfam" id="PF07690">
    <property type="entry name" value="MFS_1"/>
    <property type="match status" value="1"/>
</dbReference>
<comment type="subcellular location">
    <subcellularLocation>
        <location evidence="1">Cell membrane</location>
        <topology evidence="1">Multi-pass membrane protein</topology>
    </subcellularLocation>
</comment>
<feature type="transmembrane region" description="Helical" evidence="7">
    <location>
        <begin position="232"/>
        <end position="251"/>
    </location>
</feature>
<dbReference type="PROSITE" id="PS50850">
    <property type="entry name" value="MFS"/>
    <property type="match status" value="1"/>
</dbReference>
<feature type="transmembrane region" description="Helical" evidence="7">
    <location>
        <begin position="406"/>
        <end position="425"/>
    </location>
</feature>
<dbReference type="GO" id="GO:0005886">
    <property type="term" value="C:plasma membrane"/>
    <property type="evidence" value="ECO:0007669"/>
    <property type="project" value="UniProtKB-SubCell"/>
</dbReference>
<evidence type="ECO:0000256" key="3">
    <source>
        <dbReference type="ARBA" id="ARBA00022475"/>
    </source>
</evidence>
<evidence type="ECO:0000256" key="2">
    <source>
        <dbReference type="ARBA" id="ARBA00022448"/>
    </source>
</evidence>
<feature type="transmembrane region" description="Helical" evidence="7">
    <location>
        <begin position="333"/>
        <end position="354"/>
    </location>
</feature>
<evidence type="ECO:0000313" key="9">
    <source>
        <dbReference type="EMBL" id="MDA0158944.1"/>
    </source>
</evidence>
<proteinExistence type="predicted"/>
<dbReference type="CDD" id="cd17321">
    <property type="entry name" value="MFS_MMR_MDR_like"/>
    <property type="match status" value="1"/>
</dbReference>
<sequence>MHGRHRTPNTRWPLLLLLCVAQLMVILDISAVNVALPDLAKDLDIAKADIGWTITSYSLIFGSLLLLGGRAADLLGRRRVFLTGLGIFTAASLMTALAGDAATLFAARAGQGLGAALLSPAALSIITSTFHGPERAKALGVWGAVGGAGAAIGVLLGGALTELVDWRAIFFINLPVGLALAAGALTIVPTDPVRPQWRGLDLRGAVLATASLGSLVYALTQARSSGWTSAQTLGLTGVALAGLAAFAALELRTAKPLLRVQRLRDRGVGGGFVMMLGASAVLFGSFLLSSLYLQTVLGTGALATGLAFLPFAVAIGAGVHAGSHIITHAGVRIPLAAGFAVAAAGMLLLSGVTAHGNYAADVLPGMLVAGAGLGLILVSVSVSMLTGAAEHESGMLSGLTTTGHEIGGSLGIAILSTIAAGPTAASGIGDAFLAAAIIAGVAGAAALVILPSARTFLPKLALAPRVAIH</sequence>
<dbReference type="Gene3D" id="1.20.1250.20">
    <property type="entry name" value="MFS general substrate transporter like domains"/>
    <property type="match status" value="1"/>
</dbReference>
<feature type="transmembrane region" description="Helical" evidence="7">
    <location>
        <begin position="200"/>
        <end position="220"/>
    </location>
</feature>
<keyword evidence="6 7" id="KW-0472">Membrane</keyword>
<evidence type="ECO:0000313" key="10">
    <source>
        <dbReference type="Proteomes" id="UP001149140"/>
    </source>
</evidence>
<dbReference type="InterPro" id="IPR005829">
    <property type="entry name" value="Sugar_transporter_CS"/>
</dbReference>
<keyword evidence="10" id="KW-1185">Reference proteome</keyword>
<dbReference type="EMBL" id="JAPDOD010000001">
    <property type="protein sequence ID" value="MDA0158944.1"/>
    <property type="molecule type" value="Genomic_DNA"/>
</dbReference>
<dbReference type="SUPFAM" id="SSF103473">
    <property type="entry name" value="MFS general substrate transporter"/>
    <property type="match status" value="1"/>
</dbReference>
<feature type="transmembrane region" description="Helical" evidence="7">
    <location>
        <begin position="50"/>
        <end position="68"/>
    </location>
</feature>
<gene>
    <name evidence="9" type="ORF">OM076_01605</name>
</gene>
<feature type="transmembrane region" description="Helical" evidence="7">
    <location>
        <begin position="80"/>
        <end position="99"/>
    </location>
</feature>
<evidence type="ECO:0000256" key="4">
    <source>
        <dbReference type="ARBA" id="ARBA00022692"/>
    </source>
</evidence>
<evidence type="ECO:0000256" key="7">
    <source>
        <dbReference type="SAM" id="Phobius"/>
    </source>
</evidence>
<dbReference type="RefSeq" id="WP_270037578.1">
    <property type="nucleotide sequence ID" value="NZ_JAPDOD010000001.1"/>
</dbReference>
<dbReference type="PRINTS" id="PR01036">
    <property type="entry name" value="TCRTETB"/>
</dbReference>
<evidence type="ECO:0000256" key="5">
    <source>
        <dbReference type="ARBA" id="ARBA00022989"/>
    </source>
</evidence>
<feature type="transmembrane region" description="Helical" evidence="7">
    <location>
        <begin position="138"/>
        <end position="160"/>
    </location>
</feature>
<dbReference type="Gene3D" id="1.20.1720.10">
    <property type="entry name" value="Multidrug resistance protein D"/>
    <property type="match status" value="1"/>
</dbReference>
<keyword evidence="5 7" id="KW-1133">Transmembrane helix</keyword>
<evidence type="ECO:0000256" key="6">
    <source>
        <dbReference type="ARBA" id="ARBA00023136"/>
    </source>
</evidence>
<evidence type="ECO:0000259" key="8">
    <source>
        <dbReference type="PROSITE" id="PS50850"/>
    </source>
</evidence>
<keyword evidence="4 7" id="KW-0812">Transmembrane</keyword>
<accession>A0A9X3MM51</accession>
<comment type="caution">
    <text evidence="9">The sequence shown here is derived from an EMBL/GenBank/DDBJ whole genome shotgun (WGS) entry which is preliminary data.</text>
</comment>
<dbReference type="AlphaFoldDB" id="A0A9X3MM51"/>
<protein>
    <submittedName>
        <fullName evidence="9">MFS transporter</fullName>
    </submittedName>
</protein>
<reference evidence="9" key="1">
    <citation type="submission" date="2022-10" db="EMBL/GenBank/DDBJ databases">
        <title>The WGS of Solirubrobacter ginsenosidimutans DSM 21036.</title>
        <authorList>
            <person name="Jiang Z."/>
        </authorList>
    </citation>
    <scope>NUCLEOTIDE SEQUENCE</scope>
    <source>
        <strain evidence="9">DSM 21036</strain>
    </source>
</reference>
<feature type="transmembrane region" description="Helical" evidence="7">
    <location>
        <begin position="431"/>
        <end position="450"/>
    </location>
</feature>
<feature type="transmembrane region" description="Helical" evidence="7">
    <location>
        <begin position="272"/>
        <end position="293"/>
    </location>
</feature>
<organism evidence="9 10">
    <name type="scientific">Solirubrobacter ginsenosidimutans</name>
    <dbReference type="NCBI Taxonomy" id="490573"/>
    <lineage>
        <taxon>Bacteria</taxon>
        <taxon>Bacillati</taxon>
        <taxon>Actinomycetota</taxon>
        <taxon>Thermoleophilia</taxon>
        <taxon>Solirubrobacterales</taxon>
        <taxon>Solirubrobacteraceae</taxon>
        <taxon>Solirubrobacter</taxon>
    </lineage>
</organism>
<evidence type="ECO:0000256" key="1">
    <source>
        <dbReference type="ARBA" id="ARBA00004651"/>
    </source>
</evidence>
<feature type="transmembrane region" description="Helical" evidence="7">
    <location>
        <begin position="299"/>
        <end position="321"/>
    </location>
</feature>
<dbReference type="PROSITE" id="PS00216">
    <property type="entry name" value="SUGAR_TRANSPORT_1"/>
    <property type="match status" value="1"/>
</dbReference>
<dbReference type="InterPro" id="IPR011701">
    <property type="entry name" value="MFS"/>
</dbReference>
<keyword evidence="2" id="KW-0813">Transport</keyword>
<dbReference type="Proteomes" id="UP001149140">
    <property type="component" value="Unassembled WGS sequence"/>
</dbReference>
<dbReference type="PANTHER" id="PTHR42718">
    <property type="entry name" value="MAJOR FACILITATOR SUPERFAMILY MULTIDRUG TRANSPORTER MFSC"/>
    <property type="match status" value="1"/>
</dbReference>
<feature type="transmembrane region" description="Helical" evidence="7">
    <location>
        <begin position="105"/>
        <end position="126"/>
    </location>
</feature>
<feature type="transmembrane region" description="Helical" evidence="7">
    <location>
        <begin position="12"/>
        <end position="30"/>
    </location>
</feature>
<dbReference type="GO" id="GO:0022857">
    <property type="term" value="F:transmembrane transporter activity"/>
    <property type="evidence" value="ECO:0007669"/>
    <property type="project" value="InterPro"/>
</dbReference>
<keyword evidence="3" id="KW-1003">Cell membrane</keyword>
<dbReference type="InterPro" id="IPR020846">
    <property type="entry name" value="MFS_dom"/>
</dbReference>
<name>A0A9X3MM51_9ACTN</name>
<feature type="transmembrane region" description="Helical" evidence="7">
    <location>
        <begin position="366"/>
        <end position="385"/>
    </location>
</feature>
<dbReference type="InterPro" id="IPR036259">
    <property type="entry name" value="MFS_trans_sf"/>
</dbReference>
<feature type="transmembrane region" description="Helical" evidence="7">
    <location>
        <begin position="166"/>
        <end position="188"/>
    </location>
</feature>